<feature type="compositionally biased region" description="Basic and acidic residues" evidence="1">
    <location>
        <begin position="58"/>
        <end position="70"/>
    </location>
</feature>
<keyword evidence="2" id="KW-0614">Plasmid</keyword>
<name>A0AB33FEY2_XANCI</name>
<protein>
    <submittedName>
        <fullName evidence="2">Uncharacterized protein</fullName>
    </submittedName>
</protein>
<evidence type="ECO:0000256" key="1">
    <source>
        <dbReference type="SAM" id="MobiDB-lite"/>
    </source>
</evidence>
<dbReference type="EMBL" id="CP021017">
    <property type="protein sequence ID" value="ATS86909.1"/>
    <property type="molecule type" value="Genomic_DNA"/>
</dbReference>
<evidence type="ECO:0000313" key="2">
    <source>
        <dbReference type="EMBL" id="ATS86909.1"/>
    </source>
</evidence>
<dbReference type="AlphaFoldDB" id="A0AB33FEY2"/>
<reference evidence="2 3" key="1">
    <citation type="journal article" date="2017" name="BMC Genomics">
        <title>Xanthomonas adaptation to common bean is associated with horizontal transfers of genes encoding TAL effectors.</title>
        <authorList>
            <person name="Ruh M."/>
            <person name="Briand M."/>
            <person name="Bonneau S."/>
            <person name="Jacques M.A."/>
            <person name="Chen N.W.G."/>
        </authorList>
    </citation>
    <scope>NUCLEOTIDE SEQUENCE [LARGE SCALE GENOMIC DNA]</scope>
    <source>
        <strain evidence="2 3">CFBP6991</strain>
    </source>
</reference>
<organism evidence="2 3">
    <name type="scientific">Xanthomonas citri pv. phaseoli var. fuscans</name>
    <dbReference type="NCBI Taxonomy" id="473423"/>
    <lineage>
        <taxon>Bacteria</taxon>
        <taxon>Pseudomonadati</taxon>
        <taxon>Pseudomonadota</taxon>
        <taxon>Gammaproteobacteria</taxon>
        <taxon>Lysobacterales</taxon>
        <taxon>Lysobacteraceae</taxon>
        <taxon>Xanthomonas</taxon>
    </lineage>
</organism>
<feature type="region of interest" description="Disordered" evidence="1">
    <location>
        <begin position="50"/>
        <end position="70"/>
    </location>
</feature>
<proteinExistence type="predicted"/>
<dbReference type="Proteomes" id="UP000230560">
    <property type="component" value="Plasmid pA"/>
</dbReference>
<geneLocation type="plasmid" evidence="2 3">
    <name>pA</name>
</geneLocation>
<gene>
    <name evidence="2" type="ORF">XcfCFBP6991P_23890</name>
</gene>
<accession>A0AB33FEY2</accession>
<sequence length="169" mass="18931">MSCDSVIGFWQFKRGRDRTRSPAWGAAHRCRVPRHRQSARILAPARSACRSRRATRPHATEDARHPIERESGSAGSEVWSWWCARPLERWLASEAARCRAWPGTRRRERPGATTPGIAASVLWVGRAIACMTACMQACKSVLCRCAKTLHTTSGEMPCITKTKRMKSSP</sequence>
<evidence type="ECO:0000313" key="3">
    <source>
        <dbReference type="Proteomes" id="UP000230560"/>
    </source>
</evidence>